<keyword evidence="1" id="KW-0472">Membrane</keyword>
<dbReference type="Pfam" id="PF00963">
    <property type="entry name" value="Cohesin"/>
    <property type="match status" value="1"/>
</dbReference>
<accession>A0A2H0BVY5</accession>
<dbReference type="InterPro" id="IPR008965">
    <property type="entry name" value="CBM2/CBM3_carb-bd_dom_sf"/>
</dbReference>
<evidence type="ECO:0000313" key="4">
    <source>
        <dbReference type="Proteomes" id="UP000231246"/>
    </source>
</evidence>
<dbReference type="GO" id="GO:0000272">
    <property type="term" value="P:polysaccharide catabolic process"/>
    <property type="evidence" value="ECO:0007669"/>
    <property type="project" value="InterPro"/>
</dbReference>
<name>A0A2H0BVY5_9BACT</name>
<keyword evidence="1" id="KW-0812">Transmembrane</keyword>
<protein>
    <recommendedName>
        <fullName evidence="2">Cohesin domain-containing protein</fullName>
    </recommendedName>
</protein>
<feature type="domain" description="Cohesin" evidence="2">
    <location>
        <begin position="74"/>
        <end position="175"/>
    </location>
</feature>
<evidence type="ECO:0000256" key="1">
    <source>
        <dbReference type="SAM" id="Phobius"/>
    </source>
</evidence>
<dbReference type="Gene3D" id="2.60.40.680">
    <property type="match status" value="1"/>
</dbReference>
<keyword evidence="1" id="KW-1133">Transmembrane helix</keyword>
<dbReference type="SUPFAM" id="SSF49384">
    <property type="entry name" value="Carbohydrate-binding domain"/>
    <property type="match status" value="1"/>
</dbReference>
<gene>
    <name evidence="3" type="ORF">COW99_02080</name>
</gene>
<proteinExistence type="predicted"/>
<feature type="transmembrane region" description="Helical" evidence="1">
    <location>
        <begin position="15"/>
        <end position="36"/>
    </location>
</feature>
<evidence type="ECO:0000313" key="3">
    <source>
        <dbReference type="EMBL" id="PIP61791.1"/>
    </source>
</evidence>
<dbReference type="GO" id="GO:0030246">
    <property type="term" value="F:carbohydrate binding"/>
    <property type="evidence" value="ECO:0007669"/>
    <property type="project" value="InterPro"/>
</dbReference>
<organism evidence="3 4">
    <name type="scientific">Candidatus Roizmanbacteria bacterium CG22_combo_CG10-13_8_21_14_all_38_20</name>
    <dbReference type="NCBI Taxonomy" id="1974862"/>
    <lineage>
        <taxon>Bacteria</taxon>
        <taxon>Candidatus Roizmaniibacteriota</taxon>
    </lineage>
</organism>
<sequence length="194" mass="20865">MEKNVPEAGQSVLQVWIKPAIIIAVVFGIGFLLPVLTKNLVTKQSGIAPTTVPTESTIISGPSYKFSPGMLELAVNEKKTVAVLLKTEREKIEAFDFVLNYDKALVDVVSVKTSALFPAYPIVEYGNGVIKVSGTVGVADPVRLDETVFLIEFKGIAIGETDLNIDQDNSTIAAQGKNILTGSNTLMIKIMDKP</sequence>
<dbReference type="CDD" id="cd08547">
    <property type="entry name" value="Type_II_cohesin"/>
    <property type="match status" value="1"/>
</dbReference>
<dbReference type="Proteomes" id="UP000231246">
    <property type="component" value="Unassembled WGS sequence"/>
</dbReference>
<dbReference type="EMBL" id="PCTA01000015">
    <property type="protein sequence ID" value="PIP61791.1"/>
    <property type="molecule type" value="Genomic_DNA"/>
</dbReference>
<dbReference type="InterPro" id="IPR002102">
    <property type="entry name" value="Cohesin_dom"/>
</dbReference>
<comment type="caution">
    <text evidence="3">The sequence shown here is derived from an EMBL/GenBank/DDBJ whole genome shotgun (WGS) entry which is preliminary data.</text>
</comment>
<dbReference type="AlphaFoldDB" id="A0A2H0BVY5"/>
<reference evidence="3 4" key="1">
    <citation type="submission" date="2017-09" db="EMBL/GenBank/DDBJ databases">
        <title>Depth-based differentiation of microbial function through sediment-hosted aquifers and enrichment of novel symbionts in the deep terrestrial subsurface.</title>
        <authorList>
            <person name="Probst A.J."/>
            <person name="Ladd B."/>
            <person name="Jarett J.K."/>
            <person name="Geller-Mcgrath D.E."/>
            <person name="Sieber C.M."/>
            <person name="Emerson J.B."/>
            <person name="Anantharaman K."/>
            <person name="Thomas B.C."/>
            <person name="Malmstrom R."/>
            <person name="Stieglmeier M."/>
            <person name="Klingl A."/>
            <person name="Woyke T."/>
            <person name="Ryan C.M."/>
            <person name="Banfield J.F."/>
        </authorList>
    </citation>
    <scope>NUCLEOTIDE SEQUENCE [LARGE SCALE GENOMIC DNA]</scope>
    <source>
        <strain evidence="3">CG22_combo_CG10-13_8_21_14_all_38_20</strain>
    </source>
</reference>
<evidence type="ECO:0000259" key="2">
    <source>
        <dbReference type="Pfam" id="PF00963"/>
    </source>
</evidence>